<dbReference type="EMBL" id="QYYH01000076">
    <property type="protein sequence ID" value="RJY12281.1"/>
    <property type="molecule type" value="Genomic_DNA"/>
</dbReference>
<keyword evidence="2" id="KW-1185">Reference proteome</keyword>
<dbReference type="GO" id="GO:0032259">
    <property type="term" value="P:methylation"/>
    <property type="evidence" value="ECO:0007669"/>
    <property type="project" value="UniProtKB-KW"/>
</dbReference>
<reference evidence="1 2" key="1">
    <citation type="submission" date="2018-09" db="EMBL/GenBank/DDBJ databases">
        <title>Phylogeny of the Shewanellaceae, and recommendation for two new genera, Pseudoshewanella and Parashewanella.</title>
        <authorList>
            <person name="Wang G."/>
        </authorList>
    </citation>
    <scope>NUCLEOTIDE SEQUENCE [LARGE SCALE GENOMIC DNA]</scope>
    <source>
        <strain evidence="1 2">KCTC 22492</strain>
    </source>
</reference>
<gene>
    <name evidence="1" type="ORF">D5R81_12535</name>
</gene>
<dbReference type="OrthoDB" id="9787807at2"/>
<comment type="caution">
    <text evidence="1">The sequence shown here is derived from an EMBL/GenBank/DDBJ whole genome shotgun (WGS) entry which is preliminary data.</text>
</comment>
<proteinExistence type="predicted"/>
<dbReference type="Proteomes" id="UP000273022">
    <property type="component" value="Unassembled WGS sequence"/>
</dbReference>
<evidence type="ECO:0000313" key="1">
    <source>
        <dbReference type="EMBL" id="RJY12281.1"/>
    </source>
</evidence>
<keyword evidence="1" id="KW-0489">Methyltransferase</keyword>
<accession>A0A3A6U786</accession>
<keyword evidence="1" id="KW-0808">Transferase</keyword>
<dbReference type="RefSeq" id="WP_121853977.1">
    <property type="nucleotide sequence ID" value="NZ_CP037952.1"/>
</dbReference>
<protein>
    <submittedName>
        <fullName evidence="1">SAM-dependent methyltransferase</fullName>
    </submittedName>
</protein>
<evidence type="ECO:0000313" key="2">
    <source>
        <dbReference type="Proteomes" id="UP000273022"/>
    </source>
</evidence>
<name>A0A3A6U786_9GAMM</name>
<organism evidence="1 2">
    <name type="scientific">Parashewanella spongiae</name>
    <dbReference type="NCBI Taxonomy" id="342950"/>
    <lineage>
        <taxon>Bacteria</taxon>
        <taxon>Pseudomonadati</taxon>
        <taxon>Pseudomonadota</taxon>
        <taxon>Gammaproteobacteria</taxon>
        <taxon>Alteromonadales</taxon>
        <taxon>Shewanellaceae</taxon>
        <taxon>Parashewanella</taxon>
    </lineage>
</organism>
<dbReference type="GO" id="GO:0008168">
    <property type="term" value="F:methyltransferase activity"/>
    <property type="evidence" value="ECO:0007669"/>
    <property type="project" value="UniProtKB-KW"/>
</dbReference>
<sequence>MPFLLDHVLVWSRSFDEYQRMFSLTKADLKRKILGCADGASSFNVTATALGVDVTSCDPLYRLTPEKIDQKVNTSYELIYPKILNSVNDFNWNYFKDPKDLKAHRLNASKTFLDDFSKAKDDDRYLNASLPILPFVDDCFDLALCGNFLCLYSEILSTDFHIKSVLELVRVAKEVRIFPLIGNDRKTPEQLKFVLTALEQQSVNFEIVDVDYHFTKGANQMLQIKKVDSNR</sequence>
<dbReference type="AlphaFoldDB" id="A0A3A6U786"/>